<organism evidence="2">
    <name type="scientific">Thermohahella caldifontis</name>
    <dbReference type="NCBI Taxonomy" id="3142973"/>
    <lineage>
        <taxon>Bacteria</taxon>
        <taxon>Pseudomonadati</taxon>
        <taxon>Pseudomonadota</taxon>
        <taxon>Gammaproteobacteria</taxon>
        <taxon>Oceanospirillales</taxon>
        <taxon>Hahellaceae</taxon>
        <taxon>Thermohahella</taxon>
    </lineage>
</organism>
<dbReference type="InterPro" id="IPR001932">
    <property type="entry name" value="PPM-type_phosphatase-like_dom"/>
</dbReference>
<dbReference type="RefSeq" id="WP_369601805.1">
    <property type="nucleotide sequence ID" value="NZ_CP154858.1"/>
</dbReference>
<sequence length="225" mass="24585">MYGQAGQIVAFHGRSHQGLVRDANEDAWWASEDGGLLVVADGMGGLRFGRWASDQVVRAMSGINRVSQVGHMQANVEAALRRANWEIYNQARHLGARMGTTVAAICFTNRDALISWCGDSRVYIMRSGRLYQLTADHVTTMASGKEALSRAVGVEARVSPEFKRIRVQSGDRLLLCTDGVHHMLDDEDLAILLNVGDCQQAVAAIERQVLARGAPDNLTLIVVDL</sequence>
<dbReference type="KEGG" id="tcd:AAIA72_02100"/>
<dbReference type="GO" id="GO:0004722">
    <property type="term" value="F:protein serine/threonine phosphatase activity"/>
    <property type="evidence" value="ECO:0007669"/>
    <property type="project" value="InterPro"/>
</dbReference>
<protein>
    <submittedName>
        <fullName evidence="2">PP2C family serine/threonine-protein phosphatase</fullName>
    </submittedName>
</protein>
<dbReference type="SMART" id="SM00331">
    <property type="entry name" value="PP2C_SIG"/>
    <property type="match status" value="1"/>
</dbReference>
<dbReference type="PROSITE" id="PS51746">
    <property type="entry name" value="PPM_2"/>
    <property type="match status" value="1"/>
</dbReference>
<dbReference type="InterPro" id="IPR036457">
    <property type="entry name" value="PPM-type-like_dom_sf"/>
</dbReference>
<name>A0AB39UY14_9GAMM</name>
<evidence type="ECO:0000313" key="2">
    <source>
        <dbReference type="EMBL" id="XDT72801.1"/>
    </source>
</evidence>
<accession>A0AB39UY14</accession>
<dbReference type="Gene3D" id="3.60.40.10">
    <property type="entry name" value="PPM-type phosphatase domain"/>
    <property type="match status" value="1"/>
</dbReference>
<gene>
    <name evidence="2" type="ORF">AAIA72_02100</name>
</gene>
<dbReference type="SMART" id="SM00332">
    <property type="entry name" value="PP2Cc"/>
    <property type="match status" value="1"/>
</dbReference>
<dbReference type="PANTHER" id="PTHR47992">
    <property type="entry name" value="PROTEIN PHOSPHATASE"/>
    <property type="match status" value="1"/>
</dbReference>
<feature type="domain" description="PPM-type phosphatase" evidence="1">
    <location>
        <begin position="10"/>
        <end position="225"/>
    </location>
</feature>
<dbReference type="Pfam" id="PF13672">
    <property type="entry name" value="PP2C_2"/>
    <property type="match status" value="1"/>
</dbReference>
<dbReference type="SUPFAM" id="SSF81606">
    <property type="entry name" value="PP2C-like"/>
    <property type="match status" value="1"/>
</dbReference>
<dbReference type="EMBL" id="CP154858">
    <property type="protein sequence ID" value="XDT72801.1"/>
    <property type="molecule type" value="Genomic_DNA"/>
</dbReference>
<dbReference type="CDD" id="cd00143">
    <property type="entry name" value="PP2Cc"/>
    <property type="match status" value="1"/>
</dbReference>
<proteinExistence type="predicted"/>
<reference evidence="2" key="1">
    <citation type="submission" date="2024-05" db="EMBL/GenBank/DDBJ databases">
        <title>Genome sequencing of novel strain.</title>
        <authorList>
            <person name="Ganbat D."/>
            <person name="Ganbat S."/>
            <person name="Lee S.-J."/>
        </authorList>
    </citation>
    <scope>NUCLEOTIDE SEQUENCE</scope>
    <source>
        <strain evidence="2">SMD15-11</strain>
    </source>
</reference>
<dbReference type="AlphaFoldDB" id="A0AB39UY14"/>
<evidence type="ECO:0000259" key="1">
    <source>
        <dbReference type="PROSITE" id="PS51746"/>
    </source>
</evidence>
<dbReference type="InterPro" id="IPR015655">
    <property type="entry name" value="PP2C"/>
</dbReference>